<accession>A0A9X6RNA6</accession>
<feature type="domain" description="CxC5 like cysteine cluster associated with KDZ" evidence="1">
    <location>
        <begin position="91"/>
        <end position="203"/>
    </location>
</feature>
<dbReference type="OrthoDB" id="10011386at2759"/>
<dbReference type="Proteomes" id="UP000192578">
    <property type="component" value="Unassembled WGS sequence"/>
</dbReference>
<dbReference type="Pfam" id="PF18718">
    <property type="entry name" value="CxC5"/>
    <property type="match status" value="1"/>
</dbReference>
<proteinExistence type="predicted"/>
<organism evidence="2 3">
    <name type="scientific">Hypsibius exemplaris</name>
    <name type="common">Freshwater tardigrade</name>
    <dbReference type="NCBI Taxonomy" id="2072580"/>
    <lineage>
        <taxon>Eukaryota</taxon>
        <taxon>Metazoa</taxon>
        <taxon>Ecdysozoa</taxon>
        <taxon>Tardigrada</taxon>
        <taxon>Eutardigrada</taxon>
        <taxon>Parachela</taxon>
        <taxon>Hypsibioidea</taxon>
        <taxon>Hypsibiidae</taxon>
        <taxon>Hypsibius</taxon>
    </lineage>
</organism>
<dbReference type="InterPro" id="IPR041539">
    <property type="entry name" value="CxC5"/>
</dbReference>
<evidence type="ECO:0000313" key="2">
    <source>
        <dbReference type="EMBL" id="OWA53496.1"/>
    </source>
</evidence>
<evidence type="ECO:0000259" key="1">
    <source>
        <dbReference type="Pfam" id="PF18718"/>
    </source>
</evidence>
<gene>
    <name evidence="2" type="ORF">BV898_17923</name>
</gene>
<comment type="caution">
    <text evidence="2">The sequence shown here is derived from an EMBL/GenBank/DDBJ whole genome shotgun (WGS) entry which is preliminary data.</text>
</comment>
<keyword evidence="3" id="KW-1185">Reference proteome</keyword>
<protein>
    <recommendedName>
        <fullName evidence="1">CxC5 like cysteine cluster associated with KDZ domain-containing protein</fullName>
    </recommendedName>
</protein>
<evidence type="ECO:0000313" key="3">
    <source>
        <dbReference type="Proteomes" id="UP000192578"/>
    </source>
</evidence>
<sequence length="607" mass="70076">MNAKEIDAGQLQFAQDNGIKTLLFVRECFAIAPFASRHSYWDDLIQSLLDNYEGLIPCEAKNLNGLLKEFLPMNDVDFEERKSIAILPPCYEFCPIGCRYVKNQDPRVLSVSQHRATKAFVYELTGSRRQVSVLKKICRGCDAVLEYDMLYTKKGFQFYAKPQPLLRITPHVYFSRALCEHIVRTLARGRSTFEGFAELWAEAYDLQGKFDRKWISTAFYRHQVEDQLRSNDDPALIRFIFSSYNGFDEVLPFLERLRMQSSYRHRETPRCKEYMCDKFHILDGLHSVNAPHCAAPVQYTVTGMPNANLPPVCPNQPTSASVYCELHCQQARLLQTPHKKLELATFRQEIDLEQMSQLLGTPDLKEFLAAVDKSATEEMNFNDILESRCSKDLGDRRKKVRTDIEQSPKAMEAAQIRLALPLKSPRSRGILLNVRPCGQISSIVPLFKSESPTQVLLSAITTLYHRVKQDNIPPEEWHKQVIVFDNMCNLERTKAAQAPLPLPAPYDQLWRKPLKVLDVFHLRNHKRKECQTTYNPDHIKRLYPDLKKRNTQSAEQTNAFFGRFRSVLNRIPLKRHLFYLDCLATHRNAYLSRDGSSESSSDDDEEV</sequence>
<dbReference type="AlphaFoldDB" id="A0A9X6RNA6"/>
<dbReference type="EMBL" id="MTYJ01000325">
    <property type="protein sequence ID" value="OWA53496.1"/>
    <property type="molecule type" value="Genomic_DNA"/>
</dbReference>
<reference evidence="3" key="1">
    <citation type="submission" date="2017-01" db="EMBL/GenBank/DDBJ databases">
        <title>Comparative genomics of anhydrobiosis in the tardigrade Hypsibius dujardini.</title>
        <authorList>
            <person name="Yoshida Y."/>
            <person name="Koutsovoulos G."/>
            <person name="Laetsch D."/>
            <person name="Stevens L."/>
            <person name="Kumar S."/>
            <person name="Horikawa D."/>
            <person name="Ishino K."/>
            <person name="Komine S."/>
            <person name="Tomita M."/>
            <person name="Blaxter M."/>
            <person name="Arakawa K."/>
        </authorList>
    </citation>
    <scope>NUCLEOTIDE SEQUENCE [LARGE SCALE GENOMIC DNA]</scope>
    <source>
        <strain evidence="3">Z151</strain>
    </source>
</reference>
<name>A0A9X6RNA6_HYPEX</name>